<dbReference type="AlphaFoldDB" id="A0A971M247"/>
<evidence type="ECO:0000256" key="3">
    <source>
        <dbReference type="ARBA" id="ARBA00023172"/>
    </source>
</evidence>
<gene>
    <name evidence="5" type="ORF">GXY80_01735</name>
</gene>
<dbReference type="Proteomes" id="UP000777265">
    <property type="component" value="Unassembled WGS sequence"/>
</dbReference>
<reference evidence="5" key="1">
    <citation type="journal article" date="2020" name="Biotechnol. Biofuels">
        <title>New insights from the biogas microbiome by comprehensive genome-resolved metagenomics of nearly 1600 species originating from multiple anaerobic digesters.</title>
        <authorList>
            <person name="Campanaro S."/>
            <person name="Treu L."/>
            <person name="Rodriguez-R L.M."/>
            <person name="Kovalovszki A."/>
            <person name="Ziels R.M."/>
            <person name="Maus I."/>
            <person name="Zhu X."/>
            <person name="Kougias P.G."/>
            <person name="Basile A."/>
            <person name="Luo G."/>
            <person name="Schluter A."/>
            <person name="Konstantinidis K.T."/>
            <person name="Angelidaki I."/>
        </authorList>
    </citation>
    <scope>NUCLEOTIDE SEQUENCE</scope>
    <source>
        <strain evidence="5">AS06rmzACSIP_7</strain>
    </source>
</reference>
<evidence type="ECO:0000256" key="1">
    <source>
        <dbReference type="ARBA" id="ARBA00008857"/>
    </source>
</evidence>
<name>A0A971M247_9BACT</name>
<proteinExistence type="inferred from homology"/>
<dbReference type="PROSITE" id="PS51898">
    <property type="entry name" value="TYR_RECOMBINASE"/>
    <property type="match status" value="1"/>
</dbReference>
<dbReference type="Pfam" id="PF00589">
    <property type="entry name" value="Phage_integrase"/>
    <property type="match status" value="1"/>
</dbReference>
<evidence type="ECO:0000313" key="6">
    <source>
        <dbReference type="Proteomes" id="UP000777265"/>
    </source>
</evidence>
<comment type="similarity">
    <text evidence="1">Belongs to the 'phage' integrase family.</text>
</comment>
<dbReference type="PANTHER" id="PTHR30349:SF64">
    <property type="entry name" value="PROPHAGE INTEGRASE INTD-RELATED"/>
    <property type="match status" value="1"/>
</dbReference>
<reference evidence="5" key="2">
    <citation type="submission" date="2020-01" db="EMBL/GenBank/DDBJ databases">
        <authorList>
            <person name="Campanaro S."/>
        </authorList>
    </citation>
    <scope>NUCLEOTIDE SEQUENCE</scope>
    <source>
        <strain evidence="5">AS06rmzACSIP_7</strain>
    </source>
</reference>
<feature type="domain" description="Tyr recombinase" evidence="4">
    <location>
        <begin position="83"/>
        <end position="254"/>
    </location>
</feature>
<keyword evidence="3" id="KW-0233">DNA recombination</keyword>
<dbReference type="SUPFAM" id="SSF56349">
    <property type="entry name" value="DNA breaking-rejoining enzymes"/>
    <property type="match status" value="1"/>
</dbReference>
<dbReference type="EMBL" id="JAAYEE010000028">
    <property type="protein sequence ID" value="NLW34191.1"/>
    <property type="molecule type" value="Genomic_DNA"/>
</dbReference>
<protein>
    <submittedName>
        <fullName evidence="5">Site-specific integrase</fullName>
    </submittedName>
</protein>
<accession>A0A971M247</accession>
<dbReference type="InterPro" id="IPR010998">
    <property type="entry name" value="Integrase_recombinase_N"/>
</dbReference>
<dbReference type="InterPro" id="IPR013762">
    <property type="entry name" value="Integrase-like_cat_sf"/>
</dbReference>
<comment type="caution">
    <text evidence="5">The sequence shown here is derived from an EMBL/GenBank/DDBJ whole genome shotgun (WGS) entry which is preliminary data.</text>
</comment>
<dbReference type="Gene3D" id="1.10.443.10">
    <property type="entry name" value="Intergrase catalytic core"/>
    <property type="match status" value="1"/>
</dbReference>
<dbReference type="GO" id="GO:0003677">
    <property type="term" value="F:DNA binding"/>
    <property type="evidence" value="ECO:0007669"/>
    <property type="project" value="UniProtKB-KW"/>
</dbReference>
<evidence type="ECO:0000259" key="4">
    <source>
        <dbReference type="PROSITE" id="PS51898"/>
    </source>
</evidence>
<evidence type="ECO:0000313" key="5">
    <source>
        <dbReference type="EMBL" id="NLW34191.1"/>
    </source>
</evidence>
<dbReference type="CDD" id="cd00796">
    <property type="entry name" value="INT_Rci_Hp1_C"/>
    <property type="match status" value="1"/>
</dbReference>
<dbReference type="InterPro" id="IPR002104">
    <property type="entry name" value="Integrase_catalytic"/>
</dbReference>
<keyword evidence="2" id="KW-0238">DNA-binding</keyword>
<evidence type="ECO:0000256" key="2">
    <source>
        <dbReference type="ARBA" id="ARBA00023125"/>
    </source>
</evidence>
<dbReference type="PANTHER" id="PTHR30349">
    <property type="entry name" value="PHAGE INTEGRASE-RELATED"/>
    <property type="match status" value="1"/>
</dbReference>
<organism evidence="5 6">
    <name type="scientific">Syntrophorhabdus aromaticivorans</name>
    <dbReference type="NCBI Taxonomy" id="328301"/>
    <lineage>
        <taxon>Bacteria</taxon>
        <taxon>Pseudomonadati</taxon>
        <taxon>Thermodesulfobacteriota</taxon>
        <taxon>Syntrophorhabdia</taxon>
        <taxon>Syntrophorhabdales</taxon>
        <taxon>Syntrophorhabdaceae</taxon>
        <taxon>Syntrophorhabdus</taxon>
    </lineage>
</organism>
<dbReference type="GO" id="GO:0015074">
    <property type="term" value="P:DNA integration"/>
    <property type="evidence" value="ECO:0007669"/>
    <property type="project" value="InterPro"/>
</dbReference>
<dbReference type="GO" id="GO:0006310">
    <property type="term" value="P:DNA recombination"/>
    <property type="evidence" value="ECO:0007669"/>
    <property type="project" value="UniProtKB-KW"/>
</dbReference>
<sequence>MSLPDQSLSKHLLDHFEHLALTDITPKVISEYKFKRLEEEAAPKTVLNELVLLGHVFTLAAGEWELVNENPVKRVRKPTIDNKIDRWLTCDEGTKLLNASLRWLKEIILFAVNTGLRQGEILGLQWSHVDLFRKTLYISEQKNKEKDTLPLNGAALNVLKQRARVRQLANNYVFVNMDGNRINTRNLLRAFYSSCHKAEIADLRFHDLRHTFATRLVQAGVDLYVVQKLGRWKNIAMLQRYAHHYPESLRPGVEVLDKIITNLSQSNKEGANRDG</sequence>
<dbReference type="InterPro" id="IPR050090">
    <property type="entry name" value="Tyrosine_recombinase_XerCD"/>
</dbReference>
<dbReference type="InterPro" id="IPR011010">
    <property type="entry name" value="DNA_brk_join_enz"/>
</dbReference>
<dbReference type="Gene3D" id="1.10.150.130">
    <property type="match status" value="1"/>
</dbReference>